<keyword evidence="2" id="KW-1185">Reference proteome</keyword>
<dbReference type="AlphaFoldDB" id="A0A323USQ5"/>
<organism evidence="1 2">
    <name type="scientific">Parazoarcus communis SWub3 = DSM 12120</name>
    <dbReference type="NCBI Taxonomy" id="1121029"/>
    <lineage>
        <taxon>Bacteria</taxon>
        <taxon>Pseudomonadati</taxon>
        <taxon>Pseudomonadota</taxon>
        <taxon>Betaproteobacteria</taxon>
        <taxon>Rhodocyclales</taxon>
        <taxon>Zoogloeaceae</taxon>
        <taxon>Parazoarcus</taxon>
    </lineage>
</organism>
<reference evidence="1 2" key="1">
    <citation type="submission" date="2018-06" db="EMBL/GenBank/DDBJ databases">
        <title>Azoarcus communis strain SWub3 genome.</title>
        <authorList>
            <person name="Zorraquino Salvo V."/>
            <person name="Toubiana D."/>
            <person name="Blumwald E."/>
        </authorList>
    </citation>
    <scope>NUCLEOTIDE SEQUENCE [LARGE SCALE GENOMIC DNA]</scope>
    <source>
        <strain evidence="1 2">SWub3</strain>
    </source>
</reference>
<accession>A0A323USQ5</accession>
<dbReference type="Proteomes" id="UP000248259">
    <property type="component" value="Unassembled WGS sequence"/>
</dbReference>
<evidence type="ECO:0000313" key="1">
    <source>
        <dbReference type="EMBL" id="PZA14246.1"/>
    </source>
</evidence>
<sequence length="185" mass="20528">MLLAACAVTTNAQAWSKSAEEEAQALIGTEYVYLMPRMRIVPGLSCTHEGGERVRRDHHEVSDDHSIVFANCQGHYVVLLTEIVGRVDSSNKLRVLDAVALPPTSYESLDISEDPLQFEYDGYCTLDGYTGTSMIVTLRYGGRTEPGEEIDWQSGLAQAWGYDLDALKIVPIDLKRVVCYVPDEP</sequence>
<gene>
    <name evidence="1" type="ORF">DNK49_22910</name>
</gene>
<evidence type="ECO:0000313" key="2">
    <source>
        <dbReference type="Proteomes" id="UP000248259"/>
    </source>
</evidence>
<protein>
    <submittedName>
        <fullName evidence="1">Uncharacterized protein</fullName>
    </submittedName>
</protein>
<proteinExistence type="predicted"/>
<comment type="caution">
    <text evidence="1">The sequence shown here is derived from an EMBL/GenBank/DDBJ whole genome shotgun (WGS) entry which is preliminary data.</text>
</comment>
<dbReference type="EMBL" id="QKOE01000057">
    <property type="protein sequence ID" value="PZA14246.1"/>
    <property type="molecule type" value="Genomic_DNA"/>
</dbReference>
<name>A0A323USQ5_9RHOO</name>